<keyword evidence="2" id="KW-1185">Reference proteome</keyword>
<sequence length="292" mass="32975">MEQAIAKLIEAEHLPADYAEIVDNFWRPLARMIADRAGTQSPLLVGINGAQGSGKSTACLFLRYLLEERHGLKTVILSLDDLYATREEREDKARTIHPLFRTRGVPGTHDVALGMKLLKDLLAGKSVNLPRFDKSVDDRADAGVPFAGPVDVVLFEGWCVGAKPMPEDRLAEPINRLEAQEDQDAIWRRHINRELAQNYAKLFRMIDLLVMLKVSDFAQVRAYRQLQEEKLAARNPGGTALLDETALARFISHYERLTRFMLEEMPARADVTFALDNNQKPRSLPEILLPYS</sequence>
<dbReference type="Gene3D" id="3.40.50.300">
    <property type="entry name" value="P-loop containing nucleotide triphosphate hydrolases"/>
    <property type="match status" value="1"/>
</dbReference>
<name>A0A845A4R0_9SPHN</name>
<comment type="caution">
    <text evidence="1">The sequence shown here is derived from an EMBL/GenBank/DDBJ whole genome shotgun (WGS) entry which is preliminary data.</text>
</comment>
<dbReference type="SUPFAM" id="SSF52540">
    <property type="entry name" value="P-loop containing nucleoside triphosphate hydrolases"/>
    <property type="match status" value="1"/>
</dbReference>
<gene>
    <name evidence="1" type="ORF">GRI39_00535</name>
</gene>
<evidence type="ECO:0000313" key="1">
    <source>
        <dbReference type="EMBL" id="MXP24537.1"/>
    </source>
</evidence>
<dbReference type="EMBL" id="WTYQ01000001">
    <property type="protein sequence ID" value="MXP24537.1"/>
    <property type="molecule type" value="Genomic_DNA"/>
</dbReference>
<dbReference type="OrthoDB" id="455474at2"/>
<dbReference type="AlphaFoldDB" id="A0A845A4R0"/>
<evidence type="ECO:0000313" key="2">
    <source>
        <dbReference type="Proteomes" id="UP000460561"/>
    </source>
</evidence>
<keyword evidence="1" id="KW-0808">Transferase</keyword>
<organism evidence="1 2">
    <name type="scientific">Altericroceibacterium indicum</name>
    <dbReference type="NCBI Taxonomy" id="374177"/>
    <lineage>
        <taxon>Bacteria</taxon>
        <taxon>Pseudomonadati</taxon>
        <taxon>Pseudomonadota</taxon>
        <taxon>Alphaproteobacteria</taxon>
        <taxon>Sphingomonadales</taxon>
        <taxon>Erythrobacteraceae</taxon>
        <taxon>Altericroceibacterium</taxon>
    </lineage>
</organism>
<dbReference type="PRINTS" id="PR00988">
    <property type="entry name" value="URIDINKINASE"/>
</dbReference>
<accession>A0A845A4R0</accession>
<dbReference type="PANTHER" id="PTHR10285">
    <property type="entry name" value="URIDINE KINASE"/>
    <property type="match status" value="1"/>
</dbReference>
<keyword evidence="1" id="KW-0418">Kinase</keyword>
<reference evidence="1 2" key="1">
    <citation type="submission" date="2019-12" db="EMBL/GenBank/DDBJ databases">
        <title>Genomic-based taxomic classification of the family Erythrobacteraceae.</title>
        <authorList>
            <person name="Xu L."/>
        </authorList>
    </citation>
    <scope>NUCLEOTIDE SEQUENCE [LARGE SCALE GENOMIC DNA]</scope>
    <source>
        <strain evidence="1 2">DSM 18604</strain>
    </source>
</reference>
<protein>
    <submittedName>
        <fullName evidence="1">Kinase</fullName>
    </submittedName>
</protein>
<proteinExistence type="predicted"/>
<dbReference type="GO" id="GO:0016301">
    <property type="term" value="F:kinase activity"/>
    <property type="evidence" value="ECO:0007669"/>
    <property type="project" value="UniProtKB-KW"/>
</dbReference>
<dbReference type="InterPro" id="IPR027417">
    <property type="entry name" value="P-loop_NTPase"/>
</dbReference>
<dbReference type="Proteomes" id="UP000460561">
    <property type="component" value="Unassembled WGS sequence"/>
</dbReference>